<feature type="signal peptide" evidence="7">
    <location>
        <begin position="1"/>
        <end position="24"/>
    </location>
</feature>
<evidence type="ECO:0000256" key="6">
    <source>
        <dbReference type="SAM" id="Phobius"/>
    </source>
</evidence>
<evidence type="ECO:0000256" key="1">
    <source>
        <dbReference type="ARBA" id="ARBA00004141"/>
    </source>
</evidence>
<reference evidence="8 9" key="2">
    <citation type="journal article" date="2016" name="Microb. Ecol.">
        <title>Genome Characteristics of a Novel Type I Methanotroph (Sn10-6) Isolated from a Flooded Indian Rice Field.</title>
        <authorList>
            <person name="Rahalkar M.C."/>
            <person name="Pandit P.S."/>
            <person name="Dhakephalkar P.K."/>
            <person name="Pore S."/>
            <person name="Arora P."/>
            <person name="Kapse N."/>
        </authorList>
    </citation>
    <scope>NUCLEOTIDE SEQUENCE [LARGE SCALE GENOMIC DNA]</scope>
    <source>
        <strain evidence="8 9">Sn10-6</strain>
    </source>
</reference>
<feature type="chain" id="PRO_5002462112" evidence="7">
    <location>
        <begin position="25"/>
        <end position="165"/>
    </location>
</feature>
<dbReference type="Gene3D" id="1.20.1260.100">
    <property type="entry name" value="TspO/MBR protein"/>
    <property type="match status" value="1"/>
</dbReference>
<dbReference type="OrthoDB" id="9795496at2"/>
<dbReference type="Proteomes" id="UP000033684">
    <property type="component" value="Unassembled WGS sequence"/>
</dbReference>
<gene>
    <name evidence="8" type="ORF">VZ94_15160</name>
</gene>
<dbReference type="RefSeq" id="WP_045779876.1">
    <property type="nucleotide sequence ID" value="NZ_LAJX01000164.1"/>
</dbReference>
<dbReference type="Pfam" id="PF03073">
    <property type="entry name" value="TspO_MBR"/>
    <property type="match status" value="1"/>
</dbReference>
<keyword evidence="4 6" id="KW-1133">Transmembrane helix</keyword>
<comment type="caution">
    <text evidence="8">The sequence shown here is derived from an EMBL/GenBank/DDBJ whole genome shotgun (WGS) entry which is preliminary data.</text>
</comment>
<evidence type="ECO:0000313" key="8">
    <source>
        <dbReference type="EMBL" id="KJV05856.1"/>
    </source>
</evidence>
<reference evidence="9" key="1">
    <citation type="submission" date="2015-03" db="EMBL/GenBank/DDBJ databases">
        <title>Draft genome sequence of a novel methanotroph (Sn10-6) isolated from flooded ricefield rhizosphere in India.</title>
        <authorList>
            <person name="Pandit P.S."/>
            <person name="Pore S.D."/>
            <person name="Arora P."/>
            <person name="Kapse N.G."/>
            <person name="Dhakephalkar P.K."/>
            <person name="Rahalkar M.C."/>
        </authorList>
    </citation>
    <scope>NUCLEOTIDE SEQUENCE [LARGE SCALE GENOMIC DNA]</scope>
    <source>
        <strain evidence="9">Sn10-6</strain>
    </source>
</reference>
<dbReference type="AlphaFoldDB" id="A0A0F3IGH4"/>
<dbReference type="PANTHER" id="PTHR10057:SF0">
    <property type="entry name" value="TRANSLOCATOR PROTEIN"/>
    <property type="match status" value="1"/>
</dbReference>
<accession>A0A0F3IGH4</accession>
<dbReference type="GO" id="GO:0016020">
    <property type="term" value="C:membrane"/>
    <property type="evidence" value="ECO:0007669"/>
    <property type="project" value="UniProtKB-SubCell"/>
</dbReference>
<dbReference type="InterPro" id="IPR004307">
    <property type="entry name" value="TspO_MBR"/>
</dbReference>
<keyword evidence="7" id="KW-0732">Signal</keyword>
<evidence type="ECO:0000313" key="9">
    <source>
        <dbReference type="Proteomes" id="UP000033684"/>
    </source>
</evidence>
<feature type="transmembrane region" description="Helical" evidence="6">
    <location>
        <begin position="138"/>
        <end position="159"/>
    </location>
</feature>
<sequence length="165" mass="18632">MNKFPVFKQTLGFLGCLTVSFSAAAIGGLASASAGSFYKVLNQPEWAPPSWLFAPVWTALYFLMALSVWLIWRSFGFQGARIALSLFVGQLVLNALWSWLFFVWHQGALAFYEILVLWGLILGTIISFWRLNRLAGMLLLPYLAWVTFAAVLAFTLWQLNPRFLS</sequence>
<dbReference type="CDD" id="cd15904">
    <property type="entry name" value="TSPO_MBR"/>
    <property type="match status" value="1"/>
</dbReference>
<dbReference type="PANTHER" id="PTHR10057">
    <property type="entry name" value="PERIPHERAL-TYPE BENZODIAZEPINE RECEPTOR"/>
    <property type="match status" value="1"/>
</dbReference>
<comment type="similarity">
    <text evidence="2">Belongs to the TspO/BZRP family.</text>
</comment>
<dbReference type="PIRSF" id="PIRSF005859">
    <property type="entry name" value="PBR"/>
    <property type="match status" value="1"/>
</dbReference>
<evidence type="ECO:0000256" key="4">
    <source>
        <dbReference type="ARBA" id="ARBA00022989"/>
    </source>
</evidence>
<comment type="subcellular location">
    <subcellularLocation>
        <location evidence="1">Membrane</location>
        <topology evidence="1">Multi-pass membrane protein</topology>
    </subcellularLocation>
</comment>
<organism evidence="8 9">
    <name type="scientific">Methylocucumis oryzae</name>
    <dbReference type="NCBI Taxonomy" id="1632867"/>
    <lineage>
        <taxon>Bacteria</taxon>
        <taxon>Pseudomonadati</taxon>
        <taxon>Pseudomonadota</taxon>
        <taxon>Gammaproteobacteria</taxon>
        <taxon>Methylococcales</taxon>
        <taxon>Methylococcaceae</taxon>
        <taxon>Methylocucumis</taxon>
    </lineage>
</organism>
<feature type="transmembrane region" description="Helical" evidence="6">
    <location>
        <begin position="110"/>
        <end position="131"/>
    </location>
</feature>
<feature type="transmembrane region" description="Helical" evidence="6">
    <location>
        <begin position="84"/>
        <end position="104"/>
    </location>
</feature>
<keyword evidence="3 6" id="KW-0812">Transmembrane</keyword>
<evidence type="ECO:0000256" key="2">
    <source>
        <dbReference type="ARBA" id="ARBA00007524"/>
    </source>
</evidence>
<dbReference type="GO" id="GO:0033013">
    <property type="term" value="P:tetrapyrrole metabolic process"/>
    <property type="evidence" value="ECO:0007669"/>
    <property type="project" value="UniProtKB-ARBA"/>
</dbReference>
<proteinExistence type="inferred from homology"/>
<name>A0A0F3IGH4_9GAMM</name>
<keyword evidence="5 6" id="KW-0472">Membrane</keyword>
<dbReference type="PATRIC" id="fig|1632867.3.peg.1638"/>
<dbReference type="EMBL" id="LAJX01000164">
    <property type="protein sequence ID" value="KJV05856.1"/>
    <property type="molecule type" value="Genomic_DNA"/>
</dbReference>
<keyword evidence="9" id="KW-1185">Reference proteome</keyword>
<evidence type="ECO:0000256" key="7">
    <source>
        <dbReference type="SAM" id="SignalP"/>
    </source>
</evidence>
<feature type="transmembrane region" description="Helical" evidence="6">
    <location>
        <begin position="50"/>
        <end position="72"/>
    </location>
</feature>
<protein>
    <submittedName>
        <fullName evidence="8">Tryptophan-rich sensory protein</fullName>
    </submittedName>
</protein>
<evidence type="ECO:0000256" key="5">
    <source>
        <dbReference type="ARBA" id="ARBA00023136"/>
    </source>
</evidence>
<evidence type="ECO:0000256" key="3">
    <source>
        <dbReference type="ARBA" id="ARBA00022692"/>
    </source>
</evidence>
<dbReference type="FunFam" id="1.20.1260.100:FF:000001">
    <property type="entry name" value="translocator protein 2"/>
    <property type="match status" value="1"/>
</dbReference>
<dbReference type="InterPro" id="IPR038330">
    <property type="entry name" value="TspO/MBR-related_sf"/>
</dbReference>